<evidence type="ECO:0000313" key="2">
    <source>
        <dbReference type="Proteomes" id="UP000018144"/>
    </source>
</evidence>
<dbReference type="Proteomes" id="UP000018144">
    <property type="component" value="Unassembled WGS sequence"/>
</dbReference>
<name>U4LMV0_PYROM</name>
<organism evidence="1 2">
    <name type="scientific">Pyronema omphalodes (strain CBS 100304)</name>
    <name type="common">Pyronema confluens</name>
    <dbReference type="NCBI Taxonomy" id="1076935"/>
    <lineage>
        <taxon>Eukaryota</taxon>
        <taxon>Fungi</taxon>
        <taxon>Dikarya</taxon>
        <taxon>Ascomycota</taxon>
        <taxon>Pezizomycotina</taxon>
        <taxon>Pezizomycetes</taxon>
        <taxon>Pezizales</taxon>
        <taxon>Pyronemataceae</taxon>
        <taxon>Pyronema</taxon>
    </lineage>
</organism>
<accession>U4LMV0</accession>
<reference evidence="1 2" key="1">
    <citation type="journal article" date="2013" name="PLoS Genet.">
        <title>The genome and development-dependent transcriptomes of Pyronema confluens: a window into fungal evolution.</title>
        <authorList>
            <person name="Traeger S."/>
            <person name="Altegoer F."/>
            <person name="Freitag M."/>
            <person name="Gabaldon T."/>
            <person name="Kempken F."/>
            <person name="Kumar A."/>
            <person name="Marcet-Houben M."/>
            <person name="Poggeler S."/>
            <person name="Stajich J.E."/>
            <person name="Nowrousian M."/>
        </authorList>
    </citation>
    <scope>NUCLEOTIDE SEQUENCE [LARGE SCALE GENOMIC DNA]</scope>
    <source>
        <strain evidence="2">CBS 100304</strain>
        <tissue evidence="1">Vegetative mycelium</tissue>
    </source>
</reference>
<dbReference type="AlphaFoldDB" id="U4LMV0"/>
<gene>
    <name evidence="1" type="ORF">PCON_01164</name>
</gene>
<protein>
    <submittedName>
        <fullName evidence="1">Uncharacterized protein</fullName>
    </submittedName>
</protein>
<evidence type="ECO:0000313" key="1">
    <source>
        <dbReference type="EMBL" id="CCX33454.1"/>
    </source>
</evidence>
<dbReference type="EMBL" id="HF936091">
    <property type="protein sequence ID" value="CCX33454.1"/>
    <property type="molecule type" value="Genomic_DNA"/>
</dbReference>
<proteinExistence type="predicted"/>
<keyword evidence="2" id="KW-1185">Reference proteome</keyword>
<sequence>MPVDEVRHAFTKEKIKSDRDLLALVQTARTFCWQLMDWGSCRDLDELYKVVEQSCGLEKPPRSPTWPLAG</sequence>
<dbReference type="OrthoDB" id="5299066at2759"/>